<protein>
    <recommendedName>
        <fullName evidence="3">Lipocalin-like domain-containing protein</fullName>
    </recommendedName>
</protein>
<reference evidence="2" key="1">
    <citation type="journal article" date="2019" name="Int. J. Syst. Evol. Microbiol.">
        <title>The Global Catalogue of Microorganisms (GCM) 10K type strain sequencing project: providing services to taxonomists for standard genome sequencing and annotation.</title>
        <authorList>
            <consortium name="The Broad Institute Genomics Platform"/>
            <consortium name="The Broad Institute Genome Sequencing Center for Infectious Disease"/>
            <person name="Wu L."/>
            <person name="Ma J."/>
        </authorList>
    </citation>
    <scope>NUCLEOTIDE SEQUENCE [LARGE SCALE GENOMIC DNA]</scope>
    <source>
        <strain evidence="2">KCTC 12708</strain>
    </source>
</reference>
<name>A0ABQ3BS17_9FLAO</name>
<dbReference type="EMBL" id="BMWY01000004">
    <property type="protein sequence ID" value="GGZ55067.1"/>
    <property type="molecule type" value="Genomic_DNA"/>
</dbReference>
<keyword evidence="2" id="KW-1185">Reference proteome</keyword>
<evidence type="ECO:0000313" key="1">
    <source>
        <dbReference type="EMBL" id="GGZ55067.1"/>
    </source>
</evidence>
<sequence length="168" mass="19365">MFYETIKIIDSYKNDHTDSNDNATKTQKRHLLYICNLMKNYTISLVIILFCCYACSNDDDSNLNENNLDGEWNLAEILCYCDEIPTINEGEQVWEFETTPQNLKVVNAVSEPFLTSGDYGYTLQGDSLFIDNPDSTIPYKYKFSIESDTLRLEDEPELDGLILILVRN</sequence>
<comment type="caution">
    <text evidence="1">The sequence shown here is derived from an EMBL/GenBank/DDBJ whole genome shotgun (WGS) entry which is preliminary data.</text>
</comment>
<accession>A0ABQ3BS17</accession>
<evidence type="ECO:0008006" key="3">
    <source>
        <dbReference type="Google" id="ProtNLM"/>
    </source>
</evidence>
<evidence type="ECO:0000313" key="2">
    <source>
        <dbReference type="Proteomes" id="UP000615593"/>
    </source>
</evidence>
<organism evidence="1 2">
    <name type="scientific">Mesonia mobilis</name>
    <dbReference type="NCBI Taxonomy" id="369791"/>
    <lineage>
        <taxon>Bacteria</taxon>
        <taxon>Pseudomonadati</taxon>
        <taxon>Bacteroidota</taxon>
        <taxon>Flavobacteriia</taxon>
        <taxon>Flavobacteriales</taxon>
        <taxon>Flavobacteriaceae</taxon>
        <taxon>Mesonia</taxon>
    </lineage>
</organism>
<gene>
    <name evidence="1" type="ORF">GCM10008088_15790</name>
</gene>
<dbReference type="Proteomes" id="UP000615593">
    <property type="component" value="Unassembled WGS sequence"/>
</dbReference>
<proteinExistence type="predicted"/>